<comment type="pathway">
    <text evidence="3">Amino-sugar metabolism; N-acetylneuraminate degradation; D-fructose 6-phosphate from N-acetylneuraminate: step 5/5.</text>
</comment>
<keyword evidence="2 3" id="KW-0119">Carbohydrate metabolism</keyword>
<dbReference type="GO" id="GO:0005737">
    <property type="term" value="C:cytoplasm"/>
    <property type="evidence" value="ECO:0007669"/>
    <property type="project" value="TreeGrafter"/>
</dbReference>
<comment type="catalytic activity">
    <reaction evidence="3">
        <text>alpha-D-glucosamine 6-phosphate + H2O = beta-D-fructose 6-phosphate + NH4(+)</text>
        <dbReference type="Rhea" id="RHEA:12172"/>
        <dbReference type="ChEBI" id="CHEBI:15377"/>
        <dbReference type="ChEBI" id="CHEBI:28938"/>
        <dbReference type="ChEBI" id="CHEBI:57634"/>
        <dbReference type="ChEBI" id="CHEBI:75989"/>
        <dbReference type="EC" id="3.5.99.6"/>
    </reaction>
</comment>
<comment type="caution">
    <text evidence="3">Lacks conserved residue(s) required for the propagation of feature annotation.</text>
</comment>
<dbReference type="InterPro" id="IPR004547">
    <property type="entry name" value="Glucosamine6P_isomerase"/>
</dbReference>
<dbReference type="CDD" id="cd01399">
    <property type="entry name" value="GlcN6P_deaminase"/>
    <property type="match status" value="1"/>
</dbReference>
<evidence type="ECO:0000313" key="6">
    <source>
        <dbReference type="Proteomes" id="UP000824221"/>
    </source>
</evidence>
<proteinExistence type="inferred from homology"/>
<reference evidence="5" key="1">
    <citation type="journal article" date="2021" name="PeerJ">
        <title>Extensive microbial diversity within the chicken gut microbiome revealed by metagenomics and culture.</title>
        <authorList>
            <person name="Gilroy R."/>
            <person name="Ravi A."/>
            <person name="Getino M."/>
            <person name="Pursley I."/>
            <person name="Horton D.L."/>
            <person name="Alikhan N.F."/>
            <person name="Baker D."/>
            <person name="Gharbi K."/>
            <person name="Hall N."/>
            <person name="Watson M."/>
            <person name="Adriaenssens E.M."/>
            <person name="Foster-Nyarko E."/>
            <person name="Jarju S."/>
            <person name="Secka A."/>
            <person name="Antonio M."/>
            <person name="Oren A."/>
            <person name="Chaudhuri R.R."/>
            <person name="La Ragione R."/>
            <person name="Hildebrand F."/>
            <person name="Pallen M.J."/>
        </authorList>
    </citation>
    <scope>NUCLEOTIDE SEQUENCE</scope>
    <source>
        <strain evidence="5">CHK156-179</strain>
    </source>
</reference>
<comment type="caution">
    <text evidence="5">The sequence shown here is derived from an EMBL/GenBank/DDBJ whole genome shotgun (WGS) entry which is preliminary data.</text>
</comment>
<evidence type="ECO:0000256" key="1">
    <source>
        <dbReference type="ARBA" id="ARBA00022801"/>
    </source>
</evidence>
<keyword evidence="1 3" id="KW-0378">Hydrolase</keyword>
<feature type="active site" description="For ring-opening step" evidence="3">
    <location>
        <position position="142"/>
    </location>
</feature>
<dbReference type="NCBIfam" id="TIGR00502">
    <property type="entry name" value="nagB"/>
    <property type="match status" value="1"/>
</dbReference>
<accession>A0A9D2H1D3</accession>
<dbReference type="GO" id="GO:0005975">
    <property type="term" value="P:carbohydrate metabolic process"/>
    <property type="evidence" value="ECO:0007669"/>
    <property type="project" value="InterPro"/>
</dbReference>
<feature type="domain" description="Glucosamine/galactosamine-6-phosphate isomerase" evidence="4">
    <location>
        <begin position="10"/>
        <end position="223"/>
    </location>
</feature>
<dbReference type="InterPro" id="IPR006148">
    <property type="entry name" value="Glc/Gal-6P_isomerase"/>
</dbReference>
<evidence type="ECO:0000259" key="4">
    <source>
        <dbReference type="Pfam" id="PF01182"/>
    </source>
</evidence>
<dbReference type="EC" id="3.5.99.6" evidence="3"/>
<feature type="active site" description="Proton acceptor; for ring-opening step" evidence="3">
    <location>
        <position position="137"/>
    </location>
</feature>
<feature type="active site" description="For ring-opening step" evidence="3">
    <location>
        <position position="135"/>
    </location>
</feature>
<protein>
    <recommendedName>
        <fullName evidence="3">Glucosamine-6-phosphate deaminase</fullName>
        <ecNumber evidence="3">3.5.99.6</ecNumber>
    </recommendedName>
    <alternativeName>
        <fullName evidence="3">GlcN6P deaminase</fullName>
        <shortName evidence="3">GNPDA</shortName>
    </alternativeName>
    <alternativeName>
        <fullName evidence="3">Glucosamine-6-phosphate isomerase</fullName>
    </alternativeName>
</protein>
<feature type="active site" description="Proton acceptor; for enolization step" evidence="3">
    <location>
        <position position="67"/>
    </location>
</feature>
<dbReference type="PANTHER" id="PTHR11280">
    <property type="entry name" value="GLUCOSAMINE-6-PHOSPHATE ISOMERASE"/>
    <property type="match status" value="1"/>
</dbReference>
<dbReference type="HAMAP" id="MF_01241">
    <property type="entry name" value="GlcN6P_deamin"/>
    <property type="match status" value="1"/>
</dbReference>
<evidence type="ECO:0000256" key="3">
    <source>
        <dbReference type="HAMAP-Rule" id="MF_01241"/>
    </source>
</evidence>
<dbReference type="Gene3D" id="3.40.50.1360">
    <property type="match status" value="1"/>
</dbReference>
<comment type="similarity">
    <text evidence="3">Belongs to the glucosamine/galactosamine-6-phosphate isomerase family. NagB subfamily.</text>
</comment>
<name>A0A9D2H1D3_9FIRM</name>
<organism evidence="5 6">
    <name type="scientific">Candidatus Gallimonas gallistercoris</name>
    <dbReference type="NCBI Taxonomy" id="2838602"/>
    <lineage>
        <taxon>Bacteria</taxon>
        <taxon>Bacillati</taxon>
        <taxon>Bacillota</taxon>
        <taxon>Clostridia</taxon>
        <taxon>Candidatus Gallimonas</taxon>
    </lineage>
</organism>
<dbReference type="GO" id="GO:0019262">
    <property type="term" value="P:N-acetylneuraminate catabolic process"/>
    <property type="evidence" value="ECO:0007669"/>
    <property type="project" value="UniProtKB-UniRule"/>
</dbReference>
<dbReference type="SUPFAM" id="SSF100950">
    <property type="entry name" value="NagB/RpiA/CoA transferase-like"/>
    <property type="match status" value="1"/>
</dbReference>
<dbReference type="Proteomes" id="UP000824221">
    <property type="component" value="Unassembled WGS sequence"/>
</dbReference>
<dbReference type="InterPro" id="IPR037171">
    <property type="entry name" value="NagB/RpiA_transferase-like"/>
</dbReference>
<comment type="function">
    <text evidence="3">Catalyzes the reversible isomerization-deamination of glucosamine 6-phosphate (GlcN6P) to form fructose 6-phosphate (Fru6P) and ammonium ion.</text>
</comment>
<dbReference type="GO" id="GO:0004342">
    <property type="term" value="F:glucosamine-6-phosphate deaminase activity"/>
    <property type="evidence" value="ECO:0007669"/>
    <property type="project" value="UniProtKB-UniRule"/>
</dbReference>
<dbReference type="GO" id="GO:0006046">
    <property type="term" value="P:N-acetylglucosamine catabolic process"/>
    <property type="evidence" value="ECO:0007669"/>
    <property type="project" value="UniProtKB-UniRule"/>
</dbReference>
<dbReference type="EMBL" id="DXAJ01000076">
    <property type="protein sequence ID" value="HJA02723.1"/>
    <property type="molecule type" value="Genomic_DNA"/>
</dbReference>
<dbReference type="GO" id="GO:0042802">
    <property type="term" value="F:identical protein binding"/>
    <property type="evidence" value="ECO:0007669"/>
    <property type="project" value="TreeGrafter"/>
</dbReference>
<gene>
    <name evidence="3 5" type="primary">nagB</name>
    <name evidence="5" type="ORF">H9797_05010</name>
</gene>
<dbReference type="Pfam" id="PF01182">
    <property type="entry name" value="Glucosamine_iso"/>
    <property type="match status" value="1"/>
</dbReference>
<dbReference type="GO" id="GO:0006043">
    <property type="term" value="P:glucosamine catabolic process"/>
    <property type="evidence" value="ECO:0007669"/>
    <property type="project" value="TreeGrafter"/>
</dbReference>
<dbReference type="AlphaFoldDB" id="A0A9D2H1D3"/>
<dbReference type="PANTHER" id="PTHR11280:SF5">
    <property type="entry name" value="GLUCOSAMINE-6-PHOSPHATE ISOMERASE"/>
    <property type="match status" value="1"/>
</dbReference>
<reference evidence="5" key="2">
    <citation type="submission" date="2021-04" db="EMBL/GenBank/DDBJ databases">
        <authorList>
            <person name="Gilroy R."/>
        </authorList>
    </citation>
    <scope>NUCLEOTIDE SEQUENCE</scope>
    <source>
        <strain evidence="5">CHK156-179</strain>
    </source>
</reference>
<evidence type="ECO:0000313" key="5">
    <source>
        <dbReference type="EMBL" id="HJA02723.1"/>
    </source>
</evidence>
<sequence length="240" mass="26467">MKIIIADDYQELSRRASDLLLEVVKRDPYAVLGLATGTTPLGAYEHMIENHKKNGTSYLHVRTVNLDEYKGLPASHPQSYACFMRHNLFDGLDIDLENTYIENGMAAEEEEECARYDKLLRSLPRDVQLLGLGSNGHIAFNEPGTPFDSGTHVVTLAESTVRDNARLFAGIDEVPRKAFTMGIRQIMQARRVLILASGANKADAVFCMAKGPVTEDVPASVLRLHPDCTLIVDRAAAAKL</sequence>
<evidence type="ECO:0000256" key="2">
    <source>
        <dbReference type="ARBA" id="ARBA00023277"/>
    </source>
</evidence>